<reference evidence="4 5" key="1">
    <citation type="submission" date="2019-06" db="EMBL/GenBank/DDBJ databases">
        <title>Sequencing the genomes of 1000 actinobacteria strains.</title>
        <authorList>
            <person name="Klenk H.-P."/>
        </authorList>
    </citation>
    <scope>NUCLEOTIDE SEQUENCE [LARGE SCALE GENOMIC DNA]</scope>
    <source>
        <strain evidence="4 5">DSM 18031</strain>
    </source>
</reference>
<feature type="coiled-coil region" evidence="2">
    <location>
        <begin position="217"/>
        <end position="310"/>
    </location>
</feature>
<evidence type="ECO:0000259" key="3">
    <source>
        <dbReference type="Pfam" id="PF01551"/>
    </source>
</evidence>
<protein>
    <submittedName>
        <fullName evidence="4">Murein DD-endopeptidase MepM/ murein hydrolase activator NlpD</fullName>
    </submittedName>
</protein>
<gene>
    <name evidence="4" type="ORF">FB466_0706</name>
</gene>
<evidence type="ECO:0000313" key="5">
    <source>
        <dbReference type="Proteomes" id="UP000318331"/>
    </source>
</evidence>
<comment type="caution">
    <text evidence="4">The sequence shown here is derived from an EMBL/GenBank/DDBJ whole genome shotgun (WGS) entry which is preliminary data.</text>
</comment>
<keyword evidence="5" id="KW-1185">Reference proteome</keyword>
<dbReference type="Pfam" id="PF01551">
    <property type="entry name" value="Peptidase_M23"/>
    <property type="match status" value="1"/>
</dbReference>
<dbReference type="InterPro" id="IPR050570">
    <property type="entry name" value="Cell_wall_metabolism_enzyme"/>
</dbReference>
<feature type="domain" description="M23ase beta-sheet core" evidence="3">
    <location>
        <begin position="371"/>
        <end position="468"/>
    </location>
</feature>
<name>A0A543I5N8_9MICO</name>
<dbReference type="PANTHER" id="PTHR21666:SF289">
    <property type="entry name" value="L-ALA--D-GLU ENDOPEPTIDASE"/>
    <property type="match status" value="1"/>
</dbReference>
<evidence type="ECO:0000313" key="4">
    <source>
        <dbReference type="EMBL" id="TQM65889.1"/>
    </source>
</evidence>
<accession>A0A543I5N8</accession>
<dbReference type="EMBL" id="VFPN01000001">
    <property type="protein sequence ID" value="TQM65889.1"/>
    <property type="molecule type" value="Genomic_DNA"/>
</dbReference>
<proteinExistence type="predicted"/>
<keyword evidence="2" id="KW-0175">Coiled coil</keyword>
<keyword evidence="1" id="KW-0732">Signal</keyword>
<organism evidence="4 5">
    <name type="scientific">Klugiella xanthotipulae</name>
    <dbReference type="NCBI Taxonomy" id="244735"/>
    <lineage>
        <taxon>Bacteria</taxon>
        <taxon>Bacillati</taxon>
        <taxon>Actinomycetota</taxon>
        <taxon>Actinomycetes</taxon>
        <taxon>Micrococcales</taxon>
        <taxon>Microbacteriaceae</taxon>
        <taxon>Klugiella</taxon>
    </lineage>
</organism>
<dbReference type="Gene3D" id="2.70.70.10">
    <property type="entry name" value="Glucose Permease (Domain IIA)"/>
    <property type="match status" value="1"/>
</dbReference>
<dbReference type="CDD" id="cd12797">
    <property type="entry name" value="M23_peptidase"/>
    <property type="match status" value="1"/>
</dbReference>
<dbReference type="GO" id="GO:0004222">
    <property type="term" value="F:metalloendopeptidase activity"/>
    <property type="evidence" value="ECO:0007669"/>
    <property type="project" value="TreeGrafter"/>
</dbReference>
<dbReference type="SUPFAM" id="SSF51261">
    <property type="entry name" value="Duplicated hybrid motif"/>
    <property type="match status" value="1"/>
</dbReference>
<dbReference type="InterPro" id="IPR016047">
    <property type="entry name" value="M23ase_b-sheet_dom"/>
</dbReference>
<dbReference type="InterPro" id="IPR011055">
    <property type="entry name" value="Dup_hybrid_motif"/>
</dbReference>
<dbReference type="AlphaFoldDB" id="A0A543I5N8"/>
<dbReference type="PANTHER" id="PTHR21666">
    <property type="entry name" value="PEPTIDASE-RELATED"/>
    <property type="match status" value="1"/>
</dbReference>
<evidence type="ECO:0000256" key="1">
    <source>
        <dbReference type="ARBA" id="ARBA00022729"/>
    </source>
</evidence>
<dbReference type="Proteomes" id="UP000318331">
    <property type="component" value="Unassembled WGS sequence"/>
</dbReference>
<keyword evidence="4" id="KW-0378">Hydrolase</keyword>
<sequence length="480" mass="49967">MGAVASVDTVNDVTNKTKSGVAASVAKRGNMAHTVHTTSTRRRALRRGLTVALVGSLFAAGLNATAAQPAYALDLPTWSDVQAAKKNEAATAAKVTEIEGLIVRLQDEVEATKVEAERTFNIYVEAQQKFQEADVRFTTLTDEAAASKKKAEDAADQAASVASQMYRTSGTDQTLELFLDQDAAAADGLLSRLSMMTRATERNTALYEDAQVATNNAASLGEQAQVAKDERERLSQEAETAMQAAAAAAQASQEKLAAQEAQQVTLNAQLDALKDKTTETVKGYEERVRIEAEQRRKAEAAAAAKRAAEEAAWRASQGSSAGSGAAASPGGGGGAPVVGTGVWYRPSNGRYTSGYGYRNSLCANYGCSGSFHTGSDIANSCGSSIFAAAAGVVTYAGWANGGYGNMVEISHGGGIKTRYGHIMNGGVYVSLGQSVAAGQVVAGTGTTGMSTGCHVHFETYVNGSHTNPVPFMAARGVNLY</sequence>
<evidence type="ECO:0000256" key="2">
    <source>
        <dbReference type="SAM" id="Coils"/>
    </source>
</evidence>